<dbReference type="EMBL" id="JYDO01000105">
    <property type="protein sequence ID" value="KRZ70951.1"/>
    <property type="molecule type" value="Genomic_DNA"/>
</dbReference>
<protein>
    <submittedName>
        <fullName evidence="1">Uncharacterized protein</fullName>
    </submittedName>
</protein>
<proteinExistence type="predicted"/>
<dbReference type="AlphaFoldDB" id="A0A0V1MGM2"/>
<sequence>MYMTADITELHVVENCHHSGAPLVCEVFSRNDLLKKPRPLRLYAIKGQILRLLTQKSAASSEFLNREKRFLRIQLADYFKRPMTSEPFVLQQCAWNVCSVNIRSNNYLEGWLNQLSRKSEPFFQHHRSGNVIADNLQRIICVYAENGTSALEDFLAAFSHLIPESLI</sequence>
<evidence type="ECO:0000313" key="1">
    <source>
        <dbReference type="EMBL" id="KRZ70951.1"/>
    </source>
</evidence>
<accession>A0A0V1MGM2</accession>
<dbReference type="Proteomes" id="UP000054843">
    <property type="component" value="Unassembled WGS sequence"/>
</dbReference>
<gene>
    <name evidence="1" type="ORF">T10_587</name>
</gene>
<keyword evidence="2" id="KW-1185">Reference proteome</keyword>
<reference evidence="1 2" key="1">
    <citation type="submission" date="2015-01" db="EMBL/GenBank/DDBJ databases">
        <title>Evolution of Trichinella species and genotypes.</title>
        <authorList>
            <person name="Korhonen P.K."/>
            <person name="Edoardo P."/>
            <person name="Giuseppe L.R."/>
            <person name="Gasser R.B."/>
        </authorList>
    </citation>
    <scope>NUCLEOTIDE SEQUENCE [LARGE SCALE GENOMIC DNA]</scope>
    <source>
        <strain evidence="1">ISS1980</strain>
    </source>
</reference>
<comment type="caution">
    <text evidence="1">The sequence shown here is derived from an EMBL/GenBank/DDBJ whole genome shotgun (WGS) entry which is preliminary data.</text>
</comment>
<organism evidence="1 2">
    <name type="scientific">Trichinella papuae</name>
    <dbReference type="NCBI Taxonomy" id="268474"/>
    <lineage>
        <taxon>Eukaryota</taxon>
        <taxon>Metazoa</taxon>
        <taxon>Ecdysozoa</taxon>
        <taxon>Nematoda</taxon>
        <taxon>Enoplea</taxon>
        <taxon>Dorylaimia</taxon>
        <taxon>Trichinellida</taxon>
        <taxon>Trichinellidae</taxon>
        <taxon>Trichinella</taxon>
    </lineage>
</organism>
<name>A0A0V1MGM2_9BILA</name>
<evidence type="ECO:0000313" key="2">
    <source>
        <dbReference type="Proteomes" id="UP000054843"/>
    </source>
</evidence>